<name>A0ACC0A0K8_CATRO</name>
<organism evidence="1 2">
    <name type="scientific">Catharanthus roseus</name>
    <name type="common">Madagascar periwinkle</name>
    <name type="synonym">Vinca rosea</name>
    <dbReference type="NCBI Taxonomy" id="4058"/>
    <lineage>
        <taxon>Eukaryota</taxon>
        <taxon>Viridiplantae</taxon>
        <taxon>Streptophyta</taxon>
        <taxon>Embryophyta</taxon>
        <taxon>Tracheophyta</taxon>
        <taxon>Spermatophyta</taxon>
        <taxon>Magnoliopsida</taxon>
        <taxon>eudicotyledons</taxon>
        <taxon>Gunneridae</taxon>
        <taxon>Pentapetalae</taxon>
        <taxon>asterids</taxon>
        <taxon>lamiids</taxon>
        <taxon>Gentianales</taxon>
        <taxon>Apocynaceae</taxon>
        <taxon>Rauvolfioideae</taxon>
        <taxon>Vinceae</taxon>
        <taxon>Catharanthinae</taxon>
        <taxon>Catharanthus</taxon>
    </lineage>
</organism>
<keyword evidence="2" id="KW-1185">Reference proteome</keyword>
<dbReference type="EMBL" id="CM044707">
    <property type="protein sequence ID" value="KAI5654417.1"/>
    <property type="molecule type" value="Genomic_DNA"/>
</dbReference>
<comment type="caution">
    <text evidence="1">The sequence shown here is derived from an EMBL/GenBank/DDBJ whole genome shotgun (WGS) entry which is preliminary data.</text>
</comment>
<protein>
    <submittedName>
        <fullName evidence="1">Uncharacterized protein</fullName>
    </submittedName>
</protein>
<evidence type="ECO:0000313" key="2">
    <source>
        <dbReference type="Proteomes" id="UP001060085"/>
    </source>
</evidence>
<sequence>MEEVPAHVHPGPIVPDVLKRQHEHRSGHFFGYKVKKEPLEAWILRAFTGSETDDDLILRSRRFIFFTPWRSYASRFLREFGSSLGGARQIGEDGPASAVEVLSYPNDKYIRWYRGITRVYIGNPANRDTRSVEY</sequence>
<gene>
    <name evidence="1" type="ORF">M9H77_31604</name>
</gene>
<evidence type="ECO:0000313" key="1">
    <source>
        <dbReference type="EMBL" id="KAI5654417.1"/>
    </source>
</evidence>
<reference evidence="2" key="1">
    <citation type="journal article" date="2023" name="Nat. Plants">
        <title>Single-cell RNA sequencing provides a high-resolution roadmap for understanding the multicellular compartmentation of specialized metabolism.</title>
        <authorList>
            <person name="Sun S."/>
            <person name="Shen X."/>
            <person name="Li Y."/>
            <person name="Li Y."/>
            <person name="Wang S."/>
            <person name="Li R."/>
            <person name="Zhang H."/>
            <person name="Shen G."/>
            <person name="Guo B."/>
            <person name="Wei J."/>
            <person name="Xu J."/>
            <person name="St-Pierre B."/>
            <person name="Chen S."/>
            <person name="Sun C."/>
        </authorList>
    </citation>
    <scope>NUCLEOTIDE SEQUENCE [LARGE SCALE GENOMIC DNA]</scope>
</reference>
<accession>A0ACC0A0K8</accession>
<proteinExistence type="predicted"/>
<dbReference type="Proteomes" id="UP001060085">
    <property type="component" value="Linkage Group LG07"/>
</dbReference>